<evidence type="ECO:0000256" key="9">
    <source>
        <dbReference type="ARBA" id="ARBA00023201"/>
    </source>
</evidence>
<reference evidence="13 14" key="1">
    <citation type="journal article" date="2021" name="Elife">
        <title>Chloroplast acquisition without the gene transfer in kleptoplastic sea slugs, Plakobranchus ocellatus.</title>
        <authorList>
            <person name="Maeda T."/>
            <person name="Takahashi S."/>
            <person name="Yoshida T."/>
            <person name="Shimamura S."/>
            <person name="Takaki Y."/>
            <person name="Nagai Y."/>
            <person name="Toyoda A."/>
            <person name="Suzuki Y."/>
            <person name="Arimoto A."/>
            <person name="Ishii H."/>
            <person name="Satoh N."/>
            <person name="Nishiyama T."/>
            <person name="Hasebe M."/>
            <person name="Maruyama T."/>
            <person name="Minagawa J."/>
            <person name="Obokata J."/>
            <person name="Shigenobu S."/>
        </authorList>
    </citation>
    <scope>NUCLEOTIDE SEQUENCE [LARGE SCALE GENOMIC DNA]</scope>
</reference>
<comment type="caution">
    <text evidence="13">The sequence shown here is derived from an EMBL/GenBank/DDBJ whole genome shotgun (WGS) entry which is preliminary data.</text>
</comment>
<keyword evidence="2 11" id="KW-0813">Transport</keyword>
<dbReference type="Pfam" id="PF00858">
    <property type="entry name" value="ASC"/>
    <property type="match status" value="1"/>
</dbReference>
<name>A0AAV4GCX2_9GAST</name>
<comment type="similarity">
    <text evidence="11">Belongs to the amiloride-sensitive sodium channel (TC 1.A.6) family.</text>
</comment>
<keyword evidence="5" id="KW-1133">Transmembrane helix</keyword>
<keyword evidence="6" id="KW-0915">Sodium</keyword>
<evidence type="ECO:0000313" key="13">
    <source>
        <dbReference type="EMBL" id="GFR83374.1"/>
    </source>
</evidence>
<evidence type="ECO:0000313" key="14">
    <source>
        <dbReference type="Proteomes" id="UP000762676"/>
    </source>
</evidence>
<dbReference type="PANTHER" id="PTHR11690">
    <property type="entry name" value="AMILORIDE-SENSITIVE SODIUM CHANNEL-RELATED"/>
    <property type="match status" value="1"/>
</dbReference>
<keyword evidence="3 11" id="KW-0894">Sodium channel</keyword>
<feature type="region of interest" description="Disordered" evidence="12">
    <location>
        <begin position="10"/>
        <end position="33"/>
    </location>
</feature>
<accession>A0AAV4GCX2</accession>
<evidence type="ECO:0000256" key="11">
    <source>
        <dbReference type="RuleBase" id="RU000679"/>
    </source>
</evidence>
<evidence type="ECO:0000256" key="7">
    <source>
        <dbReference type="ARBA" id="ARBA00023065"/>
    </source>
</evidence>
<evidence type="ECO:0000256" key="6">
    <source>
        <dbReference type="ARBA" id="ARBA00023053"/>
    </source>
</evidence>
<dbReference type="Proteomes" id="UP000762676">
    <property type="component" value="Unassembled WGS sequence"/>
</dbReference>
<comment type="subcellular location">
    <subcellularLocation>
        <location evidence="1">Membrane</location>
        <topology evidence="1">Multi-pass membrane protein</topology>
    </subcellularLocation>
</comment>
<evidence type="ECO:0000256" key="5">
    <source>
        <dbReference type="ARBA" id="ARBA00022989"/>
    </source>
</evidence>
<dbReference type="EMBL" id="BMAT01004921">
    <property type="protein sequence ID" value="GFR83374.1"/>
    <property type="molecule type" value="Genomic_DNA"/>
</dbReference>
<keyword evidence="10 11" id="KW-0407">Ion channel</keyword>
<gene>
    <name evidence="13" type="ORF">ElyMa_002388900</name>
</gene>
<dbReference type="PRINTS" id="PR01078">
    <property type="entry name" value="AMINACHANNEL"/>
</dbReference>
<sequence>MRLVCSRRSVRQVTPGRRKDSDPQQPGSVTRMSGCEEGHLTRTAKYGNCYTLQYHKFISRESGPSEGLQLQLFLETDDYVPGVANSKGVQVIIHDQGTLPFPEDEGVAVAAGTETFIGLRRVEVSRLGSPYGDCTPINDFQEKYGIKYTRTVSPE</sequence>
<keyword evidence="9 11" id="KW-0739">Sodium transport</keyword>
<dbReference type="GO" id="GO:0015280">
    <property type="term" value="F:ligand-gated sodium channel activity"/>
    <property type="evidence" value="ECO:0007669"/>
    <property type="project" value="TreeGrafter"/>
</dbReference>
<protein>
    <submittedName>
        <fullName evidence="13">Amiloride-sensitive sodium channel subunit gamma</fullName>
    </submittedName>
</protein>
<evidence type="ECO:0000256" key="12">
    <source>
        <dbReference type="SAM" id="MobiDB-lite"/>
    </source>
</evidence>
<keyword evidence="4 11" id="KW-0812">Transmembrane</keyword>
<dbReference type="Gene3D" id="2.60.470.10">
    <property type="entry name" value="Acid-sensing ion channels like domains"/>
    <property type="match status" value="1"/>
</dbReference>
<proteinExistence type="inferred from homology"/>
<evidence type="ECO:0000256" key="4">
    <source>
        <dbReference type="ARBA" id="ARBA00022692"/>
    </source>
</evidence>
<evidence type="ECO:0000256" key="8">
    <source>
        <dbReference type="ARBA" id="ARBA00023136"/>
    </source>
</evidence>
<dbReference type="GO" id="GO:0005886">
    <property type="term" value="C:plasma membrane"/>
    <property type="evidence" value="ECO:0007669"/>
    <property type="project" value="TreeGrafter"/>
</dbReference>
<evidence type="ECO:0000256" key="10">
    <source>
        <dbReference type="ARBA" id="ARBA00023303"/>
    </source>
</evidence>
<evidence type="ECO:0000256" key="1">
    <source>
        <dbReference type="ARBA" id="ARBA00004141"/>
    </source>
</evidence>
<keyword evidence="8" id="KW-0472">Membrane</keyword>
<dbReference type="AlphaFoldDB" id="A0AAV4GCX2"/>
<evidence type="ECO:0000256" key="3">
    <source>
        <dbReference type="ARBA" id="ARBA00022461"/>
    </source>
</evidence>
<organism evidence="13 14">
    <name type="scientific">Elysia marginata</name>
    <dbReference type="NCBI Taxonomy" id="1093978"/>
    <lineage>
        <taxon>Eukaryota</taxon>
        <taxon>Metazoa</taxon>
        <taxon>Spiralia</taxon>
        <taxon>Lophotrochozoa</taxon>
        <taxon>Mollusca</taxon>
        <taxon>Gastropoda</taxon>
        <taxon>Heterobranchia</taxon>
        <taxon>Euthyneura</taxon>
        <taxon>Panpulmonata</taxon>
        <taxon>Sacoglossa</taxon>
        <taxon>Placobranchoidea</taxon>
        <taxon>Plakobranchidae</taxon>
        <taxon>Elysia</taxon>
    </lineage>
</organism>
<evidence type="ECO:0000256" key="2">
    <source>
        <dbReference type="ARBA" id="ARBA00022448"/>
    </source>
</evidence>
<dbReference type="InterPro" id="IPR001873">
    <property type="entry name" value="ENaC"/>
</dbReference>
<keyword evidence="7 11" id="KW-0406">Ion transport</keyword>
<dbReference type="PANTHER" id="PTHR11690:SF248">
    <property type="entry name" value="PICKPOCKET 17, ISOFORM A"/>
    <property type="match status" value="1"/>
</dbReference>
<keyword evidence="14" id="KW-1185">Reference proteome</keyword>